<dbReference type="AlphaFoldDB" id="A0AAN5C8S5"/>
<gene>
    <name evidence="1" type="ORF">PMAYCL1PPCAC_04307</name>
</gene>
<protein>
    <submittedName>
        <fullName evidence="1">Uncharacterized protein</fullName>
    </submittedName>
</protein>
<name>A0AAN5C8S5_9BILA</name>
<comment type="caution">
    <text evidence="1">The sequence shown here is derived from an EMBL/GenBank/DDBJ whole genome shotgun (WGS) entry which is preliminary data.</text>
</comment>
<organism evidence="1 2">
    <name type="scientific">Pristionchus mayeri</name>
    <dbReference type="NCBI Taxonomy" id="1317129"/>
    <lineage>
        <taxon>Eukaryota</taxon>
        <taxon>Metazoa</taxon>
        <taxon>Ecdysozoa</taxon>
        <taxon>Nematoda</taxon>
        <taxon>Chromadorea</taxon>
        <taxon>Rhabditida</taxon>
        <taxon>Rhabditina</taxon>
        <taxon>Diplogasteromorpha</taxon>
        <taxon>Diplogasteroidea</taxon>
        <taxon>Neodiplogasteridae</taxon>
        <taxon>Pristionchus</taxon>
    </lineage>
</organism>
<feature type="non-terminal residue" evidence="1">
    <location>
        <position position="122"/>
    </location>
</feature>
<accession>A0AAN5C8S5</accession>
<sequence length="122" mass="13207">QSRLLVDRPPTTPIIREPSPVIAARRSTSSFIHATKEECKRMPSSSSVLSRMGAALAPSLVPVCSSTTASARRHSRAASREMTREGMAASTFSLQHPRERTCSLGAKSSSKLTLEDELLDIL</sequence>
<feature type="non-terminal residue" evidence="1">
    <location>
        <position position="1"/>
    </location>
</feature>
<reference evidence="2" key="1">
    <citation type="submission" date="2022-10" db="EMBL/GenBank/DDBJ databases">
        <title>Genome assembly of Pristionchus species.</title>
        <authorList>
            <person name="Yoshida K."/>
            <person name="Sommer R.J."/>
        </authorList>
    </citation>
    <scope>NUCLEOTIDE SEQUENCE [LARGE SCALE GENOMIC DNA]</scope>
    <source>
        <strain evidence="2">RS5460</strain>
    </source>
</reference>
<dbReference type="EMBL" id="BTRK01000001">
    <property type="protein sequence ID" value="GMR34112.1"/>
    <property type="molecule type" value="Genomic_DNA"/>
</dbReference>
<dbReference type="Proteomes" id="UP001328107">
    <property type="component" value="Unassembled WGS sequence"/>
</dbReference>
<evidence type="ECO:0000313" key="1">
    <source>
        <dbReference type="EMBL" id="GMR34112.1"/>
    </source>
</evidence>
<keyword evidence="2" id="KW-1185">Reference proteome</keyword>
<proteinExistence type="predicted"/>
<evidence type="ECO:0000313" key="2">
    <source>
        <dbReference type="Proteomes" id="UP001328107"/>
    </source>
</evidence>